<dbReference type="EMBL" id="JAEFBK010000008">
    <property type="protein sequence ID" value="KAG7579228.1"/>
    <property type="molecule type" value="Genomic_DNA"/>
</dbReference>
<proteinExistence type="predicted"/>
<evidence type="ECO:0000313" key="2">
    <source>
        <dbReference type="Proteomes" id="UP000694240"/>
    </source>
</evidence>
<protein>
    <submittedName>
        <fullName evidence="1">Uncharacterized protein</fullName>
    </submittedName>
</protein>
<accession>A0A8T2AY80</accession>
<dbReference type="Proteomes" id="UP000694240">
    <property type="component" value="Chromosome 8"/>
</dbReference>
<reference evidence="1 2" key="1">
    <citation type="submission" date="2020-12" db="EMBL/GenBank/DDBJ databases">
        <title>Concerted genomic and epigenomic changes stabilize Arabidopsis allopolyploids.</title>
        <authorList>
            <person name="Chen Z."/>
        </authorList>
    </citation>
    <scope>NUCLEOTIDE SEQUENCE [LARGE SCALE GENOMIC DNA]</scope>
    <source>
        <strain evidence="1">Allo738</strain>
        <tissue evidence="1">Leaf</tissue>
    </source>
</reference>
<organism evidence="1 2">
    <name type="scientific">Arabidopsis thaliana x Arabidopsis arenosa</name>
    <dbReference type="NCBI Taxonomy" id="1240361"/>
    <lineage>
        <taxon>Eukaryota</taxon>
        <taxon>Viridiplantae</taxon>
        <taxon>Streptophyta</taxon>
        <taxon>Embryophyta</taxon>
        <taxon>Tracheophyta</taxon>
        <taxon>Spermatophyta</taxon>
        <taxon>Magnoliopsida</taxon>
        <taxon>eudicotyledons</taxon>
        <taxon>Gunneridae</taxon>
        <taxon>Pentapetalae</taxon>
        <taxon>rosids</taxon>
        <taxon>malvids</taxon>
        <taxon>Brassicales</taxon>
        <taxon>Brassicaceae</taxon>
        <taxon>Camelineae</taxon>
        <taxon>Arabidopsis</taxon>
    </lineage>
</organism>
<dbReference type="AlphaFoldDB" id="A0A8T2AY80"/>
<sequence length="114" mass="13007">MTLHGPNRDGSKPLTVGEVVNRFGRPNFLGFLTQLQRSDLGRDPPRFGFLLPVQVVYLTSPATAISTVSACWAEVSPFRFSWYPKVYLMKTLNHQVRQVDRKLFRLRSVLLLST</sequence>
<gene>
    <name evidence="1" type="ORF">ISN45_Aa03g033890</name>
</gene>
<comment type="caution">
    <text evidence="1">The sequence shown here is derived from an EMBL/GenBank/DDBJ whole genome shotgun (WGS) entry which is preliminary data.</text>
</comment>
<name>A0A8T2AY80_9BRAS</name>
<evidence type="ECO:0000313" key="1">
    <source>
        <dbReference type="EMBL" id="KAG7579228.1"/>
    </source>
</evidence>
<keyword evidence="2" id="KW-1185">Reference proteome</keyword>